<dbReference type="EMBL" id="CM032186">
    <property type="protein sequence ID" value="KAG7091494.1"/>
    <property type="molecule type" value="Genomic_DNA"/>
</dbReference>
<accession>A0A9P7RX88</accession>
<comment type="caution">
    <text evidence="1">The sequence shown here is derived from an EMBL/GenBank/DDBJ whole genome shotgun (WGS) entry which is preliminary data.</text>
</comment>
<sequence>MSSGHFFEGSSKIHFSGNPLFTNAKKVTINNYSAPARTAPELGILSTRRDDDQWLTLRGSGQRLRRIDMCDVLILREVSSETHRLSVKLKPTNPFRNRVKSFVKIRKRRQSAEIVPGFGDRRFTVVSLEPEDNGDVERIQRVLEPLYEIGLSQRRVCLTQLFGVGRSMTPTPIYHDEVIDGWTFMEQYWKTPIVGTYLVYRFVNSFFDVLDDGMLQKLSIPVETGWTFNLRTRSFQYDVITAALSDEDEEPYMHRLPPLPHKCNPLLDSNEIVRAVPDLLQLVSSFADLTSWNPRHHNILTFGTVIDRRKPGILAYFPSIPSPVWSCRFPTIGTPDISAKYSKSVPSLVDLTFAKNHNKWNLHVHFSLRLPEDSRRFRTAFLTHSLTHRPRVPGDLVFIDELCFFLNGTFTSDPSSCNPPKYLHVPPLSPKWIDNMPCLRWPPNARIFYWSFDRRGRMEIPEEDWEKYEIPNLEVQTFVGSTWHNDKYQAVAEYFHLTKYDLGGQQFADDHGYPILVQGDPHAAEIQASRNTITSGKSEMAIKGQEVILSTCFSMTTQILLYHHRLTGGFSFLRLAGELKIFQSPEGGI</sequence>
<proteinExistence type="predicted"/>
<evidence type="ECO:0000313" key="1">
    <source>
        <dbReference type="EMBL" id="KAG7091494.1"/>
    </source>
</evidence>
<reference evidence="1" key="1">
    <citation type="journal article" date="2021" name="Genome Biol. Evol.">
        <title>The assembled and annotated genome of the fairy-ring fungus Marasmius oreades.</title>
        <authorList>
            <person name="Hiltunen M."/>
            <person name="Ament-Velasquez S.L."/>
            <person name="Johannesson H."/>
        </authorList>
    </citation>
    <scope>NUCLEOTIDE SEQUENCE</scope>
    <source>
        <strain evidence="1">03SP1</strain>
    </source>
</reference>
<dbReference type="GeneID" id="66079600"/>
<dbReference type="OrthoDB" id="2883824at2759"/>
<gene>
    <name evidence="1" type="ORF">E1B28_010524</name>
</gene>
<dbReference type="AlphaFoldDB" id="A0A9P7RX88"/>
<dbReference type="RefSeq" id="XP_043007964.1">
    <property type="nucleotide sequence ID" value="XM_043155495.1"/>
</dbReference>
<organism evidence="1 2">
    <name type="scientific">Marasmius oreades</name>
    <name type="common">fairy-ring Marasmius</name>
    <dbReference type="NCBI Taxonomy" id="181124"/>
    <lineage>
        <taxon>Eukaryota</taxon>
        <taxon>Fungi</taxon>
        <taxon>Dikarya</taxon>
        <taxon>Basidiomycota</taxon>
        <taxon>Agaricomycotina</taxon>
        <taxon>Agaricomycetes</taxon>
        <taxon>Agaricomycetidae</taxon>
        <taxon>Agaricales</taxon>
        <taxon>Marasmiineae</taxon>
        <taxon>Marasmiaceae</taxon>
        <taxon>Marasmius</taxon>
    </lineage>
</organism>
<keyword evidence="2" id="KW-1185">Reference proteome</keyword>
<name>A0A9P7RX88_9AGAR</name>
<evidence type="ECO:0000313" key="2">
    <source>
        <dbReference type="Proteomes" id="UP001049176"/>
    </source>
</evidence>
<protein>
    <submittedName>
        <fullName evidence="1">Uncharacterized protein</fullName>
    </submittedName>
</protein>
<dbReference type="Proteomes" id="UP001049176">
    <property type="component" value="Chromosome 6"/>
</dbReference>